<feature type="modified residue" description="4-aspartylphosphate" evidence="8">
    <location>
        <position position="52"/>
    </location>
</feature>
<keyword evidence="3" id="KW-0902">Two-component regulatory system</keyword>
<dbReference type="CDD" id="cd00383">
    <property type="entry name" value="trans_reg_C"/>
    <property type="match status" value="1"/>
</dbReference>
<evidence type="ECO:0000256" key="8">
    <source>
        <dbReference type="PROSITE-ProRule" id="PRU00169"/>
    </source>
</evidence>
<reference evidence="12" key="2">
    <citation type="submission" date="2021-04" db="EMBL/GenBank/DDBJ databases">
        <authorList>
            <person name="Gilroy R."/>
        </authorList>
    </citation>
    <scope>NUCLEOTIDE SEQUENCE</scope>
    <source>
        <strain evidence="12">CHK188-16595</strain>
    </source>
</reference>
<dbReference type="Gene3D" id="3.40.50.2300">
    <property type="match status" value="1"/>
</dbReference>
<dbReference type="Proteomes" id="UP000823877">
    <property type="component" value="Unassembled WGS sequence"/>
</dbReference>
<dbReference type="PANTHER" id="PTHR48111:SF2">
    <property type="entry name" value="RESPONSE REGULATOR SAER"/>
    <property type="match status" value="1"/>
</dbReference>
<dbReference type="Gene3D" id="6.10.250.690">
    <property type="match status" value="1"/>
</dbReference>
<dbReference type="AlphaFoldDB" id="A0A9D2MKF3"/>
<evidence type="ECO:0000256" key="9">
    <source>
        <dbReference type="PROSITE-ProRule" id="PRU01091"/>
    </source>
</evidence>
<dbReference type="PROSITE" id="PS50110">
    <property type="entry name" value="RESPONSE_REGULATORY"/>
    <property type="match status" value="1"/>
</dbReference>
<dbReference type="GO" id="GO:0005829">
    <property type="term" value="C:cytosol"/>
    <property type="evidence" value="ECO:0007669"/>
    <property type="project" value="TreeGrafter"/>
</dbReference>
<evidence type="ECO:0000259" key="10">
    <source>
        <dbReference type="PROSITE" id="PS50110"/>
    </source>
</evidence>
<protein>
    <recommendedName>
        <fullName evidence="1">Stage 0 sporulation protein A homolog</fullName>
    </recommendedName>
</protein>
<accession>A0A9D2MKF3</accession>
<name>A0A9D2MKF3_9FIRM</name>
<feature type="domain" description="Response regulatory" evidence="10">
    <location>
        <begin position="3"/>
        <end position="117"/>
    </location>
</feature>
<dbReference type="EMBL" id="DWXN01000013">
    <property type="protein sequence ID" value="HJB75716.1"/>
    <property type="molecule type" value="Genomic_DNA"/>
</dbReference>
<proteinExistence type="predicted"/>
<dbReference type="FunFam" id="1.10.10.10:FF:000018">
    <property type="entry name" value="DNA-binding response regulator ResD"/>
    <property type="match status" value="1"/>
</dbReference>
<feature type="domain" description="OmpR/PhoB-type" evidence="11">
    <location>
        <begin position="130"/>
        <end position="229"/>
    </location>
</feature>
<dbReference type="InterPro" id="IPR036388">
    <property type="entry name" value="WH-like_DNA-bd_sf"/>
</dbReference>
<dbReference type="GO" id="GO:0000156">
    <property type="term" value="F:phosphorelay response regulator activity"/>
    <property type="evidence" value="ECO:0007669"/>
    <property type="project" value="TreeGrafter"/>
</dbReference>
<evidence type="ECO:0000313" key="13">
    <source>
        <dbReference type="Proteomes" id="UP000823877"/>
    </source>
</evidence>
<dbReference type="SMART" id="SM00448">
    <property type="entry name" value="REC"/>
    <property type="match status" value="1"/>
</dbReference>
<dbReference type="Pfam" id="PF00072">
    <property type="entry name" value="Response_reg"/>
    <property type="match status" value="1"/>
</dbReference>
<keyword evidence="4" id="KW-0805">Transcription regulation</keyword>
<reference evidence="12" key="1">
    <citation type="journal article" date="2021" name="PeerJ">
        <title>Extensive microbial diversity within the chicken gut microbiome revealed by metagenomics and culture.</title>
        <authorList>
            <person name="Gilroy R."/>
            <person name="Ravi A."/>
            <person name="Getino M."/>
            <person name="Pursley I."/>
            <person name="Horton D.L."/>
            <person name="Alikhan N.F."/>
            <person name="Baker D."/>
            <person name="Gharbi K."/>
            <person name="Hall N."/>
            <person name="Watson M."/>
            <person name="Adriaenssens E.M."/>
            <person name="Foster-Nyarko E."/>
            <person name="Jarju S."/>
            <person name="Secka A."/>
            <person name="Antonio M."/>
            <person name="Oren A."/>
            <person name="Chaudhuri R.R."/>
            <person name="La Ragione R."/>
            <person name="Hildebrand F."/>
            <person name="Pallen M.J."/>
        </authorList>
    </citation>
    <scope>NUCLEOTIDE SEQUENCE</scope>
    <source>
        <strain evidence="12">CHK188-16595</strain>
    </source>
</reference>
<evidence type="ECO:0000256" key="5">
    <source>
        <dbReference type="ARBA" id="ARBA00023125"/>
    </source>
</evidence>
<evidence type="ECO:0000313" key="12">
    <source>
        <dbReference type="EMBL" id="HJB75716.1"/>
    </source>
</evidence>
<dbReference type="SUPFAM" id="SSF46894">
    <property type="entry name" value="C-terminal effector domain of the bipartite response regulators"/>
    <property type="match status" value="1"/>
</dbReference>
<dbReference type="GO" id="GO:0006355">
    <property type="term" value="P:regulation of DNA-templated transcription"/>
    <property type="evidence" value="ECO:0007669"/>
    <property type="project" value="InterPro"/>
</dbReference>
<dbReference type="InterPro" id="IPR039420">
    <property type="entry name" value="WalR-like"/>
</dbReference>
<dbReference type="InterPro" id="IPR001867">
    <property type="entry name" value="OmpR/PhoB-type_DNA-bd"/>
</dbReference>
<organism evidence="12 13">
    <name type="scientific">Candidatus Eubacterium faecale</name>
    <dbReference type="NCBI Taxonomy" id="2838568"/>
    <lineage>
        <taxon>Bacteria</taxon>
        <taxon>Bacillati</taxon>
        <taxon>Bacillota</taxon>
        <taxon>Clostridia</taxon>
        <taxon>Eubacteriales</taxon>
        <taxon>Eubacteriaceae</taxon>
        <taxon>Eubacterium</taxon>
    </lineage>
</organism>
<evidence type="ECO:0000256" key="4">
    <source>
        <dbReference type="ARBA" id="ARBA00023015"/>
    </source>
</evidence>
<dbReference type="InterPro" id="IPR016032">
    <property type="entry name" value="Sig_transdc_resp-reg_C-effctor"/>
</dbReference>
<evidence type="ECO:0000256" key="3">
    <source>
        <dbReference type="ARBA" id="ARBA00023012"/>
    </source>
</evidence>
<dbReference type="Gene3D" id="1.10.10.10">
    <property type="entry name" value="Winged helix-like DNA-binding domain superfamily/Winged helix DNA-binding domain"/>
    <property type="match status" value="1"/>
</dbReference>
<keyword evidence="2 8" id="KW-0597">Phosphoprotein</keyword>
<dbReference type="GO" id="GO:0032993">
    <property type="term" value="C:protein-DNA complex"/>
    <property type="evidence" value="ECO:0007669"/>
    <property type="project" value="TreeGrafter"/>
</dbReference>
<dbReference type="SMART" id="SM00862">
    <property type="entry name" value="Trans_reg_C"/>
    <property type="match status" value="1"/>
</dbReference>
<comment type="caution">
    <text evidence="12">The sequence shown here is derived from an EMBL/GenBank/DDBJ whole genome shotgun (WGS) entry which is preliminary data.</text>
</comment>
<dbReference type="PANTHER" id="PTHR48111">
    <property type="entry name" value="REGULATOR OF RPOS"/>
    <property type="match status" value="1"/>
</dbReference>
<sequence length="230" mass="25734">MQTVLVCDDDQAILDSIEIYLKAEGYEVLKAENGNAALKLIADHDIHCMVLDIMMPGLDGLQTTLKIREQHKSFPIIMLSAKSEDTDKIAGLGFGADDYVTKPFNPLELVARVKSQIRRYISFAGFVQKSSQIVTGGLVVDTDAKTVSVDGEQVKLTAREYMILEYLCKNMGRVLSSAQIYEAVWNEPAFKSEKTVTVHIKNIRDKIEINPKDPKYIKVVYGLGYKVDKI</sequence>
<feature type="DNA-binding region" description="OmpR/PhoB-type" evidence="9">
    <location>
        <begin position="130"/>
        <end position="229"/>
    </location>
</feature>
<dbReference type="PROSITE" id="PS51755">
    <property type="entry name" value="OMPR_PHOB"/>
    <property type="match status" value="1"/>
</dbReference>
<dbReference type="InterPro" id="IPR001789">
    <property type="entry name" value="Sig_transdc_resp-reg_receiver"/>
</dbReference>
<evidence type="ECO:0000259" key="11">
    <source>
        <dbReference type="PROSITE" id="PS51755"/>
    </source>
</evidence>
<keyword evidence="5 9" id="KW-0238">DNA-binding</keyword>
<dbReference type="SUPFAM" id="SSF52172">
    <property type="entry name" value="CheY-like"/>
    <property type="match status" value="1"/>
</dbReference>
<dbReference type="Pfam" id="PF00486">
    <property type="entry name" value="Trans_reg_C"/>
    <property type="match status" value="1"/>
</dbReference>
<evidence type="ECO:0000256" key="1">
    <source>
        <dbReference type="ARBA" id="ARBA00018672"/>
    </source>
</evidence>
<evidence type="ECO:0000256" key="7">
    <source>
        <dbReference type="ARBA" id="ARBA00024867"/>
    </source>
</evidence>
<dbReference type="GO" id="GO:0000976">
    <property type="term" value="F:transcription cis-regulatory region binding"/>
    <property type="evidence" value="ECO:0007669"/>
    <property type="project" value="TreeGrafter"/>
</dbReference>
<dbReference type="FunFam" id="3.40.50.2300:FF:000001">
    <property type="entry name" value="DNA-binding response regulator PhoB"/>
    <property type="match status" value="1"/>
</dbReference>
<keyword evidence="6" id="KW-0804">Transcription</keyword>
<dbReference type="InterPro" id="IPR011006">
    <property type="entry name" value="CheY-like_superfamily"/>
</dbReference>
<evidence type="ECO:0000256" key="2">
    <source>
        <dbReference type="ARBA" id="ARBA00022553"/>
    </source>
</evidence>
<gene>
    <name evidence="12" type="ORF">IAA37_08630</name>
</gene>
<comment type="function">
    <text evidence="7">May play the central regulatory role in sporulation. It may be an element of the effector pathway responsible for the activation of sporulation genes in response to nutritional stress. Spo0A may act in concert with spo0H (a sigma factor) to control the expression of some genes that are critical to the sporulation process.</text>
</comment>
<evidence type="ECO:0000256" key="6">
    <source>
        <dbReference type="ARBA" id="ARBA00023163"/>
    </source>
</evidence>
<dbReference type="CDD" id="cd17574">
    <property type="entry name" value="REC_OmpR"/>
    <property type="match status" value="1"/>
</dbReference>